<evidence type="ECO:0000259" key="2">
    <source>
        <dbReference type="Pfam" id="PF04069"/>
    </source>
</evidence>
<proteinExistence type="predicted"/>
<evidence type="ECO:0000313" key="4">
    <source>
        <dbReference type="Proteomes" id="UP000199073"/>
    </source>
</evidence>
<dbReference type="InterPro" id="IPR007210">
    <property type="entry name" value="ABC_Gly_betaine_transp_sub-bd"/>
</dbReference>
<dbReference type="Gene3D" id="3.40.190.100">
    <property type="entry name" value="Glycine betaine-binding periplasmic protein, domain 2"/>
    <property type="match status" value="1"/>
</dbReference>
<dbReference type="Proteomes" id="UP000199073">
    <property type="component" value="Unassembled WGS sequence"/>
</dbReference>
<dbReference type="Gene3D" id="3.10.105.10">
    <property type="entry name" value="Dipeptide-binding Protein, Domain 3"/>
    <property type="match status" value="1"/>
</dbReference>
<accession>A0A1H0KC87</accession>
<organism evidence="3 4">
    <name type="scientific">Desulforhopalus singaporensis</name>
    <dbReference type="NCBI Taxonomy" id="91360"/>
    <lineage>
        <taxon>Bacteria</taxon>
        <taxon>Pseudomonadati</taxon>
        <taxon>Thermodesulfobacteriota</taxon>
        <taxon>Desulfobulbia</taxon>
        <taxon>Desulfobulbales</taxon>
        <taxon>Desulfocapsaceae</taxon>
        <taxon>Desulforhopalus</taxon>
    </lineage>
</organism>
<gene>
    <name evidence="3" type="ORF">SAMN05660330_00444</name>
</gene>
<feature type="domain" description="ABC-type glycine betaine transport system substrate-binding" evidence="2">
    <location>
        <begin position="39"/>
        <end position="320"/>
    </location>
</feature>
<dbReference type="Pfam" id="PF04069">
    <property type="entry name" value="OpuAC"/>
    <property type="match status" value="1"/>
</dbReference>
<keyword evidence="4" id="KW-1185">Reference proteome</keyword>
<dbReference type="EMBL" id="FNJI01000003">
    <property type="protein sequence ID" value="SDO53459.1"/>
    <property type="molecule type" value="Genomic_DNA"/>
</dbReference>
<feature type="chain" id="PRO_5011690363" evidence="1">
    <location>
        <begin position="30"/>
        <end position="355"/>
    </location>
</feature>
<dbReference type="RefSeq" id="WP_092219358.1">
    <property type="nucleotide sequence ID" value="NZ_FNJI01000003.1"/>
</dbReference>
<dbReference type="GO" id="GO:0043190">
    <property type="term" value="C:ATP-binding cassette (ABC) transporter complex"/>
    <property type="evidence" value="ECO:0007669"/>
    <property type="project" value="InterPro"/>
</dbReference>
<evidence type="ECO:0000313" key="3">
    <source>
        <dbReference type="EMBL" id="SDO53459.1"/>
    </source>
</evidence>
<name>A0A1H0KC87_9BACT</name>
<dbReference type="GO" id="GO:0022857">
    <property type="term" value="F:transmembrane transporter activity"/>
    <property type="evidence" value="ECO:0007669"/>
    <property type="project" value="InterPro"/>
</dbReference>
<reference evidence="3 4" key="1">
    <citation type="submission" date="2016-10" db="EMBL/GenBank/DDBJ databases">
        <authorList>
            <person name="de Groot N.N."/>
        </authorList>
    </citation>
    <scope>NUCLEOTIDE SEQUENCE [LARGE SCALE GENOMIC DNA]</scope>
    <source>
        <strain evidence="3 4">DSM 12130</strain>
    </source>
</reference>
<dbReference type="STRING" id="91360.SAMN05660330_00444"/>
<feature type="signal peptide" evidence="1">
    <location>
        <begin position="1"/>
        <end position="29"/>
    </location>
</feature>
<dbReference type="OrthoDB" id="5420960at2"/>
<keyword evidence="1" id="KW-0732">Signal</keyword>
<dbReference type="AlphaFoldDB" id="A0A1H0KC87"/>
<protein>
    <submittedName>
        <fullName evidence="3">Glycine betaine/proline transport system substrate-binding protein</fullName>
    </submittedName>
</protein>
<dbReference type="SUPFAM" id="SSF53850">
    <property type="entry name" value="Periplasmic binding protein-like II"/>
    <property type="match status" value="1"/>
</dbReference>
<evidence type="ECO:0000256" key="1">
    <source>
        <dbReference type="SAM" id="SignalP"/>
    </source>
</evidence>
<sequence length="355" mass="41428">MRTTKNKFFPFSPIKSIVLVFLAAAIVFAAVVAKQPQATVRLHDDQIEVQQLTNAIAEYILEKGYNYKVERVESTIKEIRTHLINGDIDLTLELWLENNLVWYQNSMDQGIIKDLGKLYSGGKQYWIVSRWYADSHNIRTIFDMKNHWQDFLDPDDPSKGIFFNCIYGWTCRDINKVKLHAYGLDRYYNTVSPVSPESLKSIYRNAGKMRIPVFGYYWEPNSIMLTDNWKILEEPPYSREIWKKVITSAEDPSATTLQQACAYNDTGAHKVASRNFYKKHPELIEMFSKMTINMDHFNAIFLRNNKEKRTPSSFRNFALEYLESHPDQWRSWVPGEIADRIEKNLIKDGHTATGD</sequence>